<proteinExistence type="predicted"/>
<evidence type="ECO:0000256" key="4">
    <source>
        <dbReference type="SAM" id="Phobius"/>
    </source>
</evidence>
<keyword evidence="4" id="KW-0812">Transmembrane</keyword>
<dbReference type="AlphaFoldDB" id="A0AAU8MJF5"/>
<evidence type="ECO:0000256" key="1">
    <source>
        <dbReference type="ARBA" id="ARBA00022737"/>
    </source>
</evidence>
<feature type="transmembrane region" description="Helical" evidence="4">
    <location>
        <begin position="250"/>
        <end position="270"/>
    </location>
</feature>
<dbReference type="PROSITE" id="PS50088">
    <property type="entry name" value="ANK_REPEAT"/>
    <property type="match status" value="3"/>
</dbReference>
<dbReference type="InterPro" id="IPR036770">
    <property type="entry name" value="Ankyrin_rpt-contain_sf"/>
</dbReference>
<sequence>MTINYQQWREILSTVNSDNKLDKRNVIEKVKEELKASNEEVFKQWEESNFYVNYKFEVGDNEFTLLHLTAKLGYTSLTKALIVTKGIDVNIKDKNKKTPLHLAAENGYKEVVDALLEKDEIRINEQEDKEGWTPLHLALIIGHADVVYSLVRNGANVNIKDDYRVTPAFLAIQRDYVFTPPKKREGSYVNVKNHARTASRNLAKEEKQRTSAIVKGFFAGSATALSGVLIAKALSATGIVTAESKPSTPIAVVAVIAIGLAVGGATYMMLKPSTKVDGVAVLMDGRQEAASTSRVT</sequence>
<evidence type="ECO:0000313" key="5">
    <source>
        <dbReference type="EMBL" id="XCO72605.1"/>
    </source>
</evidence>
<dbReference type="PROSITE" id="PS50297">
    <property type="entry name" value="ANK_REP_REGION"/>
    <property type="match status" value="2"/>
</dbReference>
<dbReference type="InterPro" id="IPR002110">
    <property type="entry name" value="Ankyrin_rpt"/>
</dbReference>
<evidence type="ECO:0000256" key="3">
    <source>
        <dbReference type="PROSITE-ProRule" id="PRU00023"/>
    </source>
</evidence>
<dbReference type="GO" id="GO:0006396">
    <property type="term" value="P:RNA processing"/>
    <property type="evidence" value="ECO:0007669"/>
    <property type="project" value="TreeGrafter"/>
</dbReference>
<feature type="repeat" description="ANK" evidence="3">
    <location>
        <begin position="61"/>
        <end position="94"/>
    </location>
</feature>
<dbReference type="GO" id="GO:0003723">
    <property type="term" value="F:RNA binding"/>
    <property type="evidence" value="ECO:0007669"/>
    <property type="project" value="TreeGrafter"/>
</dbReference>
<dbReference type="SUPFAM" id="SSF48403">
    <property type="entry name" value="Ankyrin repeat"/>
    <property type="match status" value="1"/>
</dbReference>
<gene>
    <name evidence="5" type="ORF">ABS251_00435</name>
</gene>
<dbReference type="EMBL" id="CP159923">
    <property type="protein sequence ID" value="XCO72605.1"/>
    <property type="molecule type" value="Genomic_DNA"/>
</dbReference>
<accession>A0AAU8MJF5</accession>
<feature type="repeat" description="ANK" evidence="3">
    <location>
        <begin position="130"/>
        <end position="162"/>
    </location>
</feature>
<feature type="repeat" description="ANK" evidence="3">
    <location>
        <begin position="95"/>
        <end position="118"/>
    </location>
</feature>
<evidence type="ECO:0000256" key="2">
    <source>
        <dbReference type="ARBA" id="ARBA00023043"/>
    </source>
</evidence>
<dbReference type="PANTHER" id="PTHR24141:SF1">
    <property type="entry name" value="2-5A-DEPENDENT RIBONUCLEASE"/>
    <property type="match status" value="1"/>
</dbReference>
<protein>
    <submittedName>
        <fullName evidence="5">Ankyrin repeat domain-containing protein</fullName>
    </submittedName>
</protein>
<dbReference type="Pfam" id="PF12796">
    <property type="entry name" value="Ank_2"/>
    <property type="match status" value="1"/>
</dbReference>
<reference evidence="5" key="1">
    <citation type="submission" date="2024-06" db="EMBL/GenBank/DDBJ databases">
        <authorList>
            <person name="Al-Khalidi N."/>
            <person name="Al-Zurfi S.M."/>
            <person name="Lahuf A."/>
        </authorList>
    </citation>
    <scope>NUCLEOTIDE SEQUENCE</scope>
    <source>
        <strain evidence="5">Karbala-1</strain>
    </source>
</reference>
<dbReference type="Gene3D" id="1.25.40.20">
    <property type="entry name" value="Ankyrin repeat-containing domain"/>
    <property type="match status" value="1"/>
</dbReference>
<dbReference type="SMART" id="SM00248">
    <property type="entry name" value="ANK"/>
    <property type="match status" value="3"/>
</dbReference>
<name>A0AAU8MJF5_9RICK</name>
<dbReference type="PRINTS" id="PR01415">
    <property type="entry name" value="ANKYRIN"/>
</dbReference>
<dbReference type="PANTHER" id="PTHR24141">
    <property type="entry name" value="2-5A-DEPENDENT RIBONUCLEASE"/>
    <property type="match status" value="1"/>
</dbReference>
<feature type="transmembrane region" description="Helical" evidence="4">
    <location>
        <begin position="212"/>
        <end position="230"/>
    </location>
</feature>
<keyword evidence="4" id="KW-0472">Membrane</keyword>
<organism evidence="5">
    <name type="scientific">Wolbachia endosymbiont of Ephestia elutella</name>
    <dbReference type="NCBI Taxonomy" id="3231696"/>
    <lineage>
        <taxon>Bacteria</taxon>
        <taxon>Pseudomonadati</taxon>
        <taxon>Pseudomonadota</taxon>
        <taxon>Alphaproteobacteria</taxon>
        <taxon>Rickettsiales</taxon>
        <taxon>Anaplasmataceae</taxon>
        <taxon>Wolbachieae</taxon>
        <taxon>Wolbachia</taxon>
    </lineage>
</organism>
<keyword evidence="1" id="KW-0677">Repeat</keyword>
<keyword evidence="2 3" id="KW-0040">ANK repeat</keyword>
<keyword evidence="4" id="KW-1133">Transmembrane helix</keyword>
<dbReference type="GO" id="GO:0004540">
    <property type="term" value="F:RNA nuclease activity"/>
    <property type="evidence" value="ECO:0007669"/>
    <property type="project" value="TreeGrafter"/>
</dbReference>